<evidence type="ECO:0000313" key="1">
    <source>
        <dbReference type="EMBL" id="RCJ29200.1"/>
    </source>
</evidence>
<evidence type="ECO:0000313" key="2">
    <source>
        <dbReference type="Proteomes" id="UP000252085"/>
    </source>
</evidence>
<protein>
    <submittedName>
        <fullName evidence="1">Uncharacterized protein</fullName>
    </submittedName>
</protein>
<reference evidence="1 2" key="1">
    <citation type="submission" date="2016-04" db="EMBL/GenBank/DDBJ databases">
        <authorList>
            <person name="Evans L.H."/>
            <person name="Alamgir A."/>
            <person name="Owens N."/>
            <person name="Weber N.D."/>
            <person name="Virtaneva K."/>
            <person name="Barbian K."/>
            <person name="Babar A."/>
            <person name="Rosenke K."/>
        </authorList>
    </citation>
    <scope>NUCLEOTIDE SEQUENCE [LARGE SCALE GENOMIC DNA]</scope>
    <source>
        <strain evidence="1">NIES-2108</strain>
    </source>
</reference>
<proteinExistence type="predicted"/>
<sequence>MIEAYGKGGLVPYLVESFPVQFLNDLLEQTVELRRDPKEREEEYEREQAQKWLKEHSKQTLVFQSATGEQKTVNVKDFMWSDDDDEN</sequence>
<dbReference type="AlphaFoldDB" id="A0A367QZW0"/>
<gene>
    <name evidence="1" type="ORF">A6769_35995</name>
</gene>
<name>A0A367QZW0_NOSPU</name>
<accession>A0A367QZW0</accession>
<dbReference type="EMBL" id="LXQE01000200">
    <property type="protein sequence ID" value="RCJ29200.1"/>
    <property type="molecule type" value="Genomic_DNA"/>
</dbReference>
<comment type="caution">
    <text evidence="1">The sequence shown here is derived from an EMBL/GenBank/DDBJ whole genome shotgun (WGS) entry which is preliminary data.</text>
</comment>
<organism evidence="1 2">
    <name type="scientific">Nostoc punctiforme NIES-2108</name>
    <dbReference type="NCBI Taxonomy" id="1356359"/>
    <lineage>
        <taxon>Bacteria</taxon>
        <taxon>Bacillati</taxon>
        <taxon>Cyanobacteriota</taxon>
        <taxon>Cyanophyceae</taxon>
        <taxon>Nostocales</taxon>
        <taxon>Nostocaceae</taxon>
        <taxon>Nostoc</taxon>
    </lineage>
</organism>
<dbReference type="Proteomes" id="UP000252085">
    <property type="component" value="Unassembled WGS sequence"/>
</dbReference>